<dbReference type="PANTHER" id="PTHR19229:SF271">
    <property type="entry name" value="ABC TRANSPORTER CED-7"/>
    <property type="match status" value="1"/>
</dbReference>
<evidence type="ECO:0000259" key="9">
    <source>
        <dbReference type="PROSITE" id="PS50893"/>
    </source>
</evidence>
<name>A8XA90_CAEBR</name>
<sequence length="1784" mass="200998">MPGSPLVHWLRRYLRWGPKERKEKDSDDESSAIEDETVPFGEFNENYDSQESARRNRRKMNRLRQFSLLLWKDWVLLRRNKVWTLFELILPCLLLGPLVYLVVKGAASSSSPSNTYDEFKLTGTVEDVFLEYSFIKPIYRRWCLRTDIVLGYTTKNPSDMTVVNNLMNQVSDRFQNGKLKMRVKSEETEDQLMTILRNDLPNQNDTSSFCAINSYIGGVIFDSIDLSQKKLKYRILITKAIEEVWHLTETSFNPYGPQSGRSGRIPTSPPYWTSGYLTLQHAIETSFILSAQPESSDLPLIFRGLPEPAYKTSSVSSFIEFFPFIWAFVTFINVIHITREIAAENFAVKPYLTAMGLSTFMFYAAHVVMAFIKFFIIFLFSIIPLAFVMEFVTPAALIVTVLMYGLGAVIFGAFVASFFSNTNSAIKAILVAWGAMIAISYKFRPTLDQIPTCFLYGLNINGAFALAVEAISDYMRRERELNLFNMFNDSSLHFSLGWALVMMIVDILWMSVGALIVDHIRTSSDFSLRTLFTRGDVLDEYETQTDGQTAYNTRINEQVRNRVQRRDMEIQMNTMGTSSLNPPNADSDALLEGSTEVDGARDTARADISVHRLVKIWPTTGERAVDGLTLRAVRGQCSILLGHNGAGKSTTFSSIAGIIQPTYGHISICGHDVGREANETRRHIGMCPQYNPLYDKLTVSEHLQLVHGLKGARKADFKQEMKRLLVDVKLDFKENERAMNLSGGMKRKLCVCMAMIGDSEVVLLDEPTAGMDPGARQDVQKLVEREKANRTILLTTHYMDEAERLGDWVFIMSHGKLVASGTNQYLKQKFGTGYLLTVVLDHTGEKRKMAEVLTSVCSHFVEGAERGEMHGQQIEIILPEAQKNSFVPLFQALEAIQERNFRSYALESIPNQLKSQLATLVMKSFGLSLNTLEQVFITIGDKVDKAIASRQNSRISHQSRNTSEPSLKPPGYDTQSSTKSADSYQRLMDSQARGAEKTGFTKVTAQFVAILRKKWLYSIRNWTQLFGQVLIPIVLLGLVASLSTLKSGNTDQYRELSSYGIEPSKVVWRFDDTVPEEASHLESLLKKSGGFDVIKYSRNTPLSNITKSLIGEMPPASIGSTFAKDNSSLENLFNMRYYHVLPTFVSIINRARLTGSSSVDAQIDGGIFLYSKATSESTLLPSQLIDVLLTPMLILIFAMVTSTFVMFLIEERTCQFAHQQFLTGISPVTFYSASLFYDGVLYTLICIIFLAMFIVFNWMYAHLRIVILFWFLYFFSSVPFIYAVSFLFQSPSKANVMLIIWQVVISGAALLAVFVIFFLFDIEESLKAFLMVRIPESGVKHFEFCIQNIFLFLLPSYAFGNAIITINTYGLIFTSDEELMSWDRCGKNAVFMAVFGAFSFALFIFLQFKCVRRFLSQVWTLRRSANNNVQPMMGDLPVCTSVEEERHRVHNANPQNLALAVKDLTKTFGRFTAVNELCLAVDQKECFGLLGVNGAGKTTTFNILTGQSFATSGEATIGGRDVTEYIAIGYCPQFDALMLDLTGRECLEILAQMHGFEKYKDKAELILECVGMQAHADKLVRFYSGGQKRKISVGVALLAPTQMIILDEPTAGIDPKARREVWELLLWCREHSNSALMLTSHSMDECEALCSRIAVLNRGSLIAIGSSQELKSLYGNNYTMTLTLYEPAQRDVIVQLVAARLPNSVLKTTSTNKTLNLKWQIPKEKDDCWSEKFEMVQRLAKDLGVKDFILAQSSLEETFLRLAGLDDDQLDTHSTVNITHSTHV</sequence>
<evidence type="ECO:0000313" key="12">
    <source>
        <dbReference type="WormBase" id="CBG10045a"/>
    </source>
</evidence>
<dbReference type="FunFam" id="3.40.50.300:FF:000933">
    <property type="entry name" value="ABC transporter A family member 7"/>
    <property type="match status" value="1"/>
</dbReference>
<dbReference type="WormBase" id="CBG10045a">
    <property type="protein sequence ID" value="CBP41077"/>
    <property type="gene ID" value="WBGene00031527"/>
    <property type="gene designation" value="Cbr-ced-7"/>
</dbReference>
<dbReference type="STRING" id="6238.A8XA90"/>
<accession>A8XA90</accession>
<evidence type="ECO:0000256" key="8">
    <source>
        <dbReference type="SAM" id="Phobius"/>
    </source>
</evidence>
<evidence type="ECO:0000256" key="5">
    <source>
        <dbReference type="ARBA" id="ARBA00022989"/>
    </source>
</evidence>
<dbReference type="InterPro" id="IPR027417">
    <property type="entry name" value="P-loop_NTPase"/>
</dbReference>
<keyword evidence="6 8" id="KW-0472">Membrane</keyword>
<dbReference type="SUPFAM" id="SSF52540">
    <property type="entry name" value="P-loop containing nucleoside triphosphate hydrolases"/>
    <property type="match status" value="2"/>
</dbReference>
<keyword evidence="4" id="KW-0067">ATP-binding</keyword>
<keyword evidence="3" id="KW-0547">Nucleotide-binding</keyword>
<feature type="compositionally biased region" description="Polar residues" evidence="7">
    <location>
        <begin position="574"/>
        <end position="584"/>
    </location>
</feature>
<dbReference type="PANTHER" id="PTHR19229">
    <property type="entry name" value="ATP-BINDING CASSETTE TRANSPORTER SUBFAMILY A ABCA"/>
    <property type="match status" value="1"/>
</dbReference>
<protein>
    <submittedName>
        <fullName evidence="10">Protein CBR-CED-7</fullName>
    </submittedName>
</protein>
<keyword evidence="11" id="KW-1185">Reference proteome</keyword>
<feature type="transmembrane region" description="Helical" evidence="8">
    <location>
        <begin position="362"/>
        <end position="388"/>
    </location>
</feature>
<evidence type="ECO:0000256" key="4">
    <source>
        <dbReference type="ARBA" id="ARBA00022840"/>
    </source>
</evidence>
<dbReference type="Gene3D" id="3.40.50.300">
    <property type="entry name" value="P-loop containing nucleotide triphosphate hydrolases"/>
    <property type="match status" value="2"/>
</dbReference>
<dbReference type="Pfam" id="PF00005">
    <property type="entry name" value="ABC_tran"/>
    <property type="match status" value="2"/>
</dbReference>
<evidence type="ECO:0000313" key="11">
    <source>
        <dbReference type="Proteomes" id="UP000008549"/>
    </source>
</evidence>
<dbReference type="InterPro" id="IPR003439">
    <property type="entry name" value="ABC_transporter-like_ATP-bd"/>
</dbReference>
<dbReference type="SMART" id="SM00382">
    <property type="entry name" value="AAA"/>
    <property type="match status" value="2"/>
</dbReference>
<feature type="transmembrane region" description="Helical" evidence="8">
    <location>
        <begin position="395"/>
        <end position="419"/>
    </location>
</feature>
<feature type="transmembrane region" description="Helical" evidence="8">
    <location>
        <begin position="1240"/>
        <end position="1260"/>
    </location>
</feature>
<feature type="transmembrane region" description="Helical" evidence="8">
    <location>
        <begin position="1299"/>
        <end position="1320"/>
    </location>
</feature>
<dbReference type="HOGENOM" id="CLU_000604_19_1_1"/>
<dbReference type="FunFam" id="3.40.50.300:FF:001598">
    <property type="entry name" value="ABC transporter ced-7"/>
    <property type="match status" value="1"/>
</dbReference>
<feature type="compositionally biased region" description="Polar residues" evidence="7">
    <location>
        <begin position="950"/>
        <end position="965"/>
    </location>
</feature>
<dbReference type="GO" id="GO:0012501">
    <property type="term" value="P:programmed cell death"/>
    <property type="evidence" value="ECO:0007669"/>
    <property type="project" value="EnsemblMetazoa"/>
</dbReference>
<feature type="transmembrane region" description="Helical" evidence="8">
    <location>
        <begin position="425"/>
        <end position="441"/>
    </location>
</feature>
<feature type="transmembrane region" description="Helical" evidence="8">
    <location>
        <begin position="1022"/>
        <end position="1045"/>
    </location>
</feature>
<keyword evidence="2 8" id="KW-0812">Transmembrane</keyword>
<dbReference type="GO" id="GO:0005524">
    <property type="term" value="F:ATP binding"/>
    <property type="evidence" value="ECO:0007669"/>
    <property type="project" value="UniProtKB-KW"/>
</dbReference>
<dbReference type="EMBL" id="HE601459">
    <property type="protein sequence ID" value="CAP29558.2"/>
    <property type="molecule type" value="Genomic_DNA"/>
</dbReference>
<evidence type="ECO:0000256" key="6">
    <source>
        <dbReference type="ARBA" id="ARBA00023136"/>
    </source>
</evidence>
<dbReference type="Proteomes" id="UP000008549">
    <property type="component" value="Unassembled WGS sequence"/>
</dbReference>
<feature type="transmembrane region" description="Helical" evidence="8">
    <location>
        <begin position="1267"/>
        <end position="1287"/>
    </location>
</feature>
<feature type="domain" description="ABC transporter" evidence="9">
    <location>
        <begin position="608"/>
        <end position="839"/>
    </location>
</feature>
<dbReference type="FunCoup" id="A8XA90">
    <property type="interactions" value="60"/>
</dbReference>
<feature type="compositionally biased region" description="Polar residues" evidence="7">
    <location>
        <begin position="973"/>
        <end position="983"/>
    </location>
</feature>
<gene>
    <name evidence="12" type="primary">ced-7</name>
    <name evidence="10" type="synonym">Cbr-ced-7</name>
    <name evidence="12" type="ORF">CBG10045</name>
    <name evidence="10" type="ORF">CBG_10045</name>
</gene>
<evidence type="ECO:0000313" key="10">
    <source>
        <dbReference type="EMBL" id="CAP29558.2"/>
    </source>
</evidence>
<dbReference type="GO" id="GO:0016887">
    <property type="term" value="F:ATP hydrolysis activity"/>
    <property type="evidence" value="ECO:0007669"/>
    <property type="project" value="InterPro"/>
</dbReference>
<dbReference type="OMA" id="IITINTY"/>
<dbReference type="InterPro" id="IPR003593">
    <property type="entry name" value="AAA+_ATPase"/>
</dbReference>
<keyword evidence="5 8" id="KW-1133">Transmembrane helix</keyword>
<dbReference type="GO" id="GO:0006869">
    <property type="term" value="P:lipid transport"/>
    <property type="evidence" value="ECO:0000318"/>
    <property type="project" value="GO_Central"/>
</dbReference>
<evidence type="ECO:0000256" key="3">
    <source>
        <dbReference type="ARBA" id="ARBA00022741"/>
    </source>
</evidence>
<dbReference type="GO" id="GO:0042626">
    <property type="term" value="F:ATPase-coupled transmembrane transporter activity"/>
    <property type="evidence" value="ECO:0000318"/>
    <property type="project" value="GO_Central"/>
</dbReference>
<evidence type="ECO:0000256" key="1">
    <source>
        <dbReference type="ARBA" id="ARBA00004141"/>
    </source>
</evidence>
<feature type="region of interest" description="Disordered" evidence="7">
    <location>
        <begin position="950"/>
        <end position="984"/>
    </location>
</feature>
<feature type="transmembrane region" description="Helical" evidence="8">
    <location>
        <begin position="1389"/>
        <end position="1408"/>
    </location>
</feature>
<dbReference type="InterPro" id="IPR013525">
    <property type="entry name" value="ABC2_TM"/>
</dbReference>
<feature type="region of interest" description="Disordered" evidence="7">
    <location>
        <begin position="574"/>
        <end position="598"/>
    </location>
</feature>
<dbReference type="InterPro" id="IPR017871">
    <property type="entry name" value="ABC_transporter-like_CS"/>
</dbReference>
<reference evidence="10 11" key="2">
    <citation type="journal article" date="2011" name="PLoS Genet.">
        <title>Caenorhabditis briggsae recombinant inbred line genotypes reveal inter-strain incompatibility and the evolution of recombination.</title>
        <authorList>
            <person name="Ross J.A."/>
            <person name="Koboldt D.C."/>
            <person name="Staisch J.E."/>
            <person name="Chamberlin H.M."/>
            <person name="Gupta B.P."/>
            <person name="Miller R.D."/>
            <person name="Baird S.E."/>
            <person name="Haag E.S."/>
        </authorList>
    </citation>
    <scope>NUCLEOTIDE SEQUENCE [LARGE SCALE GENOMIC DNA]</scope>
    <source>
        <strain evidence="10 11">AF16</strain>
    </source>
</reference>
<evidence type="ECO:0000256" key="2">
    <source>
        <dbReference type="ARBA" id="ARBA00022692"/>
    </source>
</evidence>
<dbReference type="InterPro" id="IPR026082">
    <property type="entry name" value="ABCA"/>
</dbReference>
<feature type="transmembrane region" description="Helical" evidence="8">
    <location>
        <begin position="1188"/>
        <end position="1209"/>
    </location>
</feature>
<feature type="transmembrane region" description="Helical" evidence="8">
    <location>
        <begin position="453"/>
        <end position="472"/>
    </location>
</feature>
<dbReference type="PROSITE" id="PS00211">
    <property type="entry name" value="ABC_TRANSPORTER_1"/>
    <property type="match status" value="2"/>
</dbReference>
<dbReference type="CDD" id="cd03263">
    <property type="entry name" value="ABC_subfamily_A"/>
    <property type="match status" value="2"/>
</dbReference>
<dbReference type="GO" id="GO:0005319">
    <property type="term" value="F:lipid transporter activity"/>
    <property type="evidence" value="ECO:0000318"/>
    <property type="project" value="GO_Central"/>
</dbReference>
<dbReference type="GO" id="GO:0140359">
    <property type="term" value="F:ABC-type transporter activity"/>
    <property type="evidence" value="ECO:0007669"/>
    <property type="project" value="InterPro"/>
</dbReference>
<dbReference type="GO" id="GO:0043652">
    <property type="term" value="P:engulfment of apoptotic cell"/>
    <property type="evidence" value="ECO:0007669"/>
    <property type="project" value="EnsemblMetazoa"/>
</dbReference>
<feature type="domain" description="ABC transporter" evidence="9">
    <location>
        <begin position="1459"/>
        <end position="1683"/>
    </location>
</feature>
<feature type="transmembrane region" description="Helical" evidence="8">
    <location>
        <begin position="492"/>
        <end position="517"/>
    </location>
</feature>
<dbReference type="Pfam" id="PF12698">
    <property type="entry name" value="ABC2_membrane_3"/>
    <property type="match status" value="2"/>
</dbReference>
<dbReference type="eggNOG" id="KOG0059">
    <property type="taxonomic scope" value="Eukaryota"/>
</dbReference>
<comment type="subcellular location">
    <subcellularLocation>
        <location evidence="1">Membrane</location>
        <topology evidence="1">Multi-pass membrane protein</topology>
    </subcellularLocation>
</comment>
<evidence type="ECO:0000256" key="7">
    <source>
        <dbReference type="SAM" id="MobiDB-lite"/>
    </source>
</evidence>
<organism evidence="10 11">
    <name type="scientific">Caenorhabditis briggsae</name>
    <dbReference type="NCBI Taxonomy" id="6238"/>
    <lineage>
        <taxon>Eukaryota</taxon>
        <taxon>Metazoa</taxon>
        <taxon>Ecdysozoa</taxon>
        <taxon>Nematoda</taxon>
        <taxon>Chromadorea</taxon>
        <taxon>Rhabditida</taxon>
        <taxon>Rhabditina</taxon>
        <taxon>Rhabditomorpha</taxon>
        <taxon>Rhabditoidea</taxon>
        <taxon>Rhabditidae</taxon>
        <taxon>Peloderinae</taxon>
        <taxon>Caenorhabditis</taxon>
    </lineage>
</organism>
<dbReference type="PROSITE" id="PS50893">
    <property type="entry name" value="ABC_TRANSPORTER_2"/>
    <property type="match status" value="2"/>
</dbReference>
<dbReference type="GO" id="GO:0005886">
    <property type="term" value="C:plasma membrane"/>
    <property type="evidence" value="ECO:0007669"/>
    <property type="project" value="EnsemblMetazoa"/>
</dbReference>
<dbReference type="InParanoid" id="A8XA90"/>
<feature type="transmembrane region" description="Helical" evidence="8">
    <location>
        <begin position="1349"/>
        <end position="1369"/>
    </location>
</feature>
<feature type="transmembrane region" description="Helical" evidence="8">
    <location>
        <begin position="321"/>
        <end position="342"/>
    </location>
</feature>
<reference evidence="10 11" key="1">
    <citation type="journal article" date="2003" name="PLoS Biol.">
        <title>The genome sequence of Caenorhabditis briggsae: a platform for comparative genomics.</title>
        <authorList>
            <person name="Stein L.D."/>
            <person name="Bao Z."/>
            <person name="Blasiar D."/>
            <person name="Blumenthal T."/>
            <person name="Brent M.R."/>
            <person name="Chen N."/>
            <person name="Chinwalla A."/>
            <person name="Clarke L."/>
            <person name="Clee C."/>
            <person name="Coghlan A."/>
            <person name="Coulson A."/>
            <person name="D'Eustachio P."/>
            <person name="Fitch D.H."/>
            <person name="Fulton L.A."/>
            <person name="Fulton R.E."/>
            <person name="Griffiths-Jones S."/>
            <person name="Harris T.W."/>
            <person name="Hillier L.W."/>
            <person name="Kamath R."/>
            <person name="Kuwabara P.E."/>
            <person name="Mardis E.R."/>
            <person name="Marra M.A."/>
            <person name="Miner T.L."/>
            <person name="Minx P."/>
            <person name="Mullikin J.C."/>
            <person name="Plumb R.W."/>
            <person name="Rogers J."/>
            <person name="Schein J.E."/>
            <person name="Sohrmann M."/>
            <person name="Spieth J."/>
            <person name="Stajich J.E."/>
            <person name="Wei C."/>
            <person name="Willey D."/>
            <person name="Wilson R.K."/>
            <person name="Durbin R."/>
            <person name="Waterston R.H."/>
        </authorList>
    </citation>
    <scope>NUCLEOTIDE SEQUENCE [LARGE SCALE GENOMIC DNA]</scope>
    <source>
        <strain evidence="10 11">AF16</strain>
    </source>
</reference>
<proteinExistence type="predicted"/>